<keyword evidence="14" id="KW-1185">Reference proteome</keyword>
<dbReference type="EC" id="2.3.1.47" evidence="9"/>
<dbReference type="NCBIfam" id="TIGR00858">
    <property type="entry name" value="bioF"/>
    <property type="match status" value="1"/>
</dbReference>
<dbReference type="Gene3D" id="3.90.1150.10">
    <property type="entry name" value="Aspartate Aminotransferase, domain 1"/>
    <property type="match status" value="1"/>
</dbReference>
<dbReference type="PANTHER" id="PTHR13693">
    <property type="entry name" value="CLASS II AMINOTRANSFERASE/8-AMINO-7-OXONONANOATE SYNTHASE"/>
    <property type="match status" value="1"/>
</dbReference>
<keyword evidence="5 9" id="KW-0808">Transferase</keyword>
<feature type="coiled-coil region" evidence="11">
    <location>
        <begin position="366"/>
        <end position="393"/>
    </location>
</feature>
<evidence type="ECO:0000256" key="6">
    <source>
        <dbReference type="ARBA" id="ARBA00022756"/>
    </source>
</evidence>
<evidence type="ECO:0000256" key="9">
    <source>
        <dbReference type="HAMAP-Rule" id="MF_01693"/>
    </source>
</evidence>
<evidence type="ECO:0000256" key="3">
    <source>
        <dbReference type="ARBA" id="ARBA00010008"/>
    </source>
</evidence>
<dbReference type="HAMAP" id="MF_01693">
    <property type="entry name" value="BioF_aminotrans_2"/>
    <property type="match status" value="1"/>
</dbReference>
<gene>
    <name evidence="9" type="primary">bioF</name>
    <name evidence="13" type="ORF">SAMN02745752_02486</name>
</gene>
<dbReference type="GO" id="GO:0008710">
    <property type="term" value="F:8-amino-7-oxononanoate synthase activity"/>
    <property type="evidence" value="ECO:0007669"/>
    <property type="project" value="UniProtKB-UniRule"/>
</dbReference>
<dbReference type="GO" id="GO:0009102">
    <property type="term" value="P:biotin biosynthetic process"/>
    <property type="evidence" value="ECO:0007669"/>
    <property type="project" value="UniProtKB-UniRule"/>
</dbReference>
<evidence type="ECO:0000256" key="10">
    <source>
        <dbReference type="PIRSR" id="PIRSR604723-51"/>
    </source>
</evidence>
<feature type="binding site" evidence="9">
    <location>
        <position position="179"/>
    </location>
    <ligand>
        <name>pyridoxal 5'-phosphate</name>
        <dbReference type="ChEBI" id="CHEBI:597326"/>
    </ligand>
</feature>
<comment type="cofactor">
    <cofactor evidence="1 9 10">
        <name>pyridoxal 5'-phosphate</name>
        <dbReference type="ChEBI" id="CHEBI:597326"/>
    </cofactor>
</comment>
<dbReference type="InterPro" id="IPR004839">
    <property type="entry name" value="Aminotransferase_I/II_large"/>
</dbReference>
<keyword evidence="6 9" id="KW-0093">Biotin biosynthesis</keyword>
<feature type="binding site" evidence="9">
    <location>
        <position position="352"/>
    </location>
    <ligand>
        <name>substrate</name>
    </ligand>
</feature>
<evidence type="ECO:0000256" key="4">
    <source>
        <dbReference type="ARBA" id="ARBA00011738"/>
    </source>
</evidence>
<dbReference type="PANTHER" id="PTHR13693:SF100">
    <property type="entry name" value="8-AMINO-7-OXONONANOATE SYNTHASE"/>
    <property type="match status" value="1"/>
</dbReference>
<evidence type="ECO:0000256" key="1">
    <source>
        <dbReference type="ARBA" id="ARBA00001933"/>
    </source>
</evidence>
<dbReference type="InterPro" id="IPR015422">
    <property type="entry name" value="PyrdxlP-dep_Trfase_small"/>
</dbReference>
<feature type="binding site" evidence="9">
    <location>
        <position position="235"/>
    </location>
    <ligand>
        <name>pyridoxal 5'-phosphate</name>
        <dbReference type="ChEBI" id="CHEBI:597326"/>
    </ligand>
</feature>
<evidence type="ECO:0000313" key="13">
    <source>
        <dbReference type="EMBL" id="SFX67149.1"/>
    </source>
</evidence>
<dbReference type="OrthoDB" id="9807157at2"/>
<dbReference type="STRING" id="1122209.SAMN02745752_02486"/>
<evidence type="ECO:0000256" key="11">
    <source>
        <dbReference type="SAM" id="Coils"/>
    </source>
</evidence>
<evidence type="ECO:0000256" key="8">
    <source>
        <dbReference type="ARBA" id="ARBA00047715"/>
    </source>
</evidence>
<dbReference type="InterPro" id="IPR004723">
    <property type="entry name" value="AONS_Archaea/Proteobacteria"/>
</dbReference>
<dbReference type="CDD" id="cd06454">
    <property type="entry name" value="KBL_like"/>
    <property type="match status" value="1"/>
</dbReference>
<accession>A0A1K1Z0R1</accession>
<feature type="binding site" evidence="9">
    <location>
        <begin position="108"/>
        <end position="109"/>
    </location>
    <ligand>
        <name>pyridoxal 5'-phosphate</name>
        <dbReference type="ChEBI" id="CHEBI:597326"/>
    </ligand>
</feature>
<evidence type="ECO:0000313" key="14">
    <source>
        <dbReference type="Proteomes" id="UP000182350"/>
    </source>
</evidence>
<feature type="modified residue" description="N6-(pyridoxal phosphate)lysine" evidence="9 10">
    <location>
        <position position="238"/>
    </location>
</feature>
<comment type="catalytic activity">
    <reaction evidence="8 9">
        <text>6-carboxyhexanoyl-[ACP] + L-alanine + H(+) = (8S)-8-amino-7-oxononanoate + holo-[ACP] + CO2</text>
        <dbReference type="Rhea" id="RHEA:42288"/>
        <dbReference type="Rhea" id="RHEA-COMP:9685"/>
        <dbReference type="Rhea" id="RHEA-COMP:9955"/>
        <dbReference type="ChEBI" id="CHEBI:15378"/>
        <dbReference type="ChEBI" id="CHEBI:16526"/>
        <dbReference type="ChEBI" id="CHEBI:57972"/>
        <dbReference type="ChEBI" id="CHEBI:64479"/>
        <dbReference type="ChEBI" id="CHEBI:78846"/>
        <dbReference type="ChEBI" id="CHEBI:149468"/>
        <dbReference type="EC" id="2.3.1.47"/>
    </reaction>
</comment>
<sequence length="398" mass="43416">MPDYGHLQQRLEQRRQQHLWRQPPLLQSAQGVVVQVEGQSLINFSSNDYLGLAADVRLQQALAEGASQWGVGSGASHRVCGHQLPHRQLEERLAALTGREAALLFSSGYQANLAAIQTLFGSGDRVLQDRLNHASLLDAGLASGANFRRYQHLDSNHLQQLLDKPHDGQTLVVTDSVFSMDGDQADLAGLARLCQRHKAWLMVDDAHGLGVLGSQGEGSCGAALPASQVPLLMGTLGKALGTAGAFIAADQVVIDYLQQFARTHIYTTAQPAALAVATLKALDLLAQEPERRQHLHDLIQYFRRRAAQLGLPLMPSDTAIQPLLLGSSARALHWSARLREAGLLVMAIRPPTVPRGQARLRITLTASHQMHQVDQLLNELEQLQQQEPLAFQEEAVDA</sequence>
<dbReference type="RefSeq" id="WP_072326811.1">
    <property type="nucleotide sequence ID" value="NZ_FPJW01000009.1"/>
</dbReference>
<evidence type="ECO:0000256" key="5">
    <source>
        <dbReference type="ARBA" id="ARBA00022679"/>
    </source>
</evidence>
<feature type="binding site" evidence="9">
    <location>
        <position position="133"/>
    </location>
    <ligand>
        <name>substrate</name>
    </ligand>
</feature>
<reference evidence="13 14" key="1">
    <citation type="submission" date="2016-11" db="EMBL/GenBank/DDBJ databases">
        <authorList>
            <person name="Jaros S."/>
            <person name="Januszkiewicz K."/>
            <person name="Wedrychowicz H."/>
        </authorList>
    </citation>
    <scope>NUCLEOTIDE SEQUENCE [LARGE SCALE GENOMIC DNA]</scope>
    <source>
        <strain evidence="13 14">DSM 21637</strain>
    </source>
</reference>
<keyword evidence="7 9" id="KW-0663">Pyridoxal phosphate</keyword>
<comment type="pathway">
    <text evidence="2 9">Cofactor biosynthesis; biotin biosynthesis.</text>
</comment>
<dbReference type="Pfam" id="PF00155">
    <property type="entry name" value="Aminotran_1_2"/>
    <property type="match status" value="1"/>
</dbReference>
<evidence type="ECO:0000256" key="7">
    <source>
        <dbReference type="ARBA" id="ARBA00022898"/>
    </source>
</evidence>
<name>A0A1K1Z0R1_9GAMM</name>
<keyword evidence="11" id="KW-0175">Coiled coil</keyword>
<feature type="domain" description="Aminotransferase class I/classII large" evidence="12">
    <location>
        <begin position="41"/>
        <end position="379"/>
    </location>
</feature>
<dbReference type="InterPro" id="IPR022834">
    <property type="entry name" value="AONS_Proteobacteria"/>
</dbReference>
<comment type="subunit">
    <text evidence="4 9">Homodimer.</text>
</comment>
<dbReference type="InterPro" id="IPR050087">
    <property type="entry name" value="AON_synthase_class-II"/>
</dbReference>
<dbReference type="EMBL" id="FPJW01000009">
    <property type="protein sequence ID" value="SFX67149.1"/>
    <property type="molecule type" value="Genomic_DNA"/>
</dbReference>
<evidence type="ECO:0000256" key="2">
    <source>
        <dbReference type="ARBA" id="ARBA00004746"/>
    </source>
</evidence>
<dbReference type="Proteomes" id="UP000182350">
    <property type="component" value="Unassembled WGS sequence"/>
</dbReference>
<dbReference type="Gene3D" id="3.40.640.10">
    <property type="entry name" value="Type I PLP-dependent aspartate aminotransferase-like (Major domain)"/>
    <property type="match status" value="1"/>
</dbReference>
<dbReference type="AlphaFoldDB" id="A0A1K1Z0R1"/>
<feature type="binding site" evidence="9">
    <location>
        <position position="21"/>
    </location>
    <ligand>
        <name>substrate</name>
    </ligand>
</feature>
<organism evidence="13 14">
    <name type="scientific">Marinospirillum alkaliphilum DSM 21637</name>
    <dbReference type="NCBI Taxonomy" id="1122209"/>
    <lineage>
        <taxon>Bacteria</taxon>
        <taxon>Pseudomonadati</taxon>
        <taxon>Pseudomonadota</taxon>
        <taxon>Gammaproteobacteria</taxon>
        <taxon>Oceanospirillales</taxon>
        <taxon>Oceanospirillaceae</taxon>
        <taxon>Marinospirillum</taxon>
    </lineage>
</organism>
<comment type="function">
    <text evidence="9">Catalyzes the decarboxylative condensation of pimeloyl-[acyl-carrier protein] and L-alanine to produce 8-amino-7-oxononanoate (AON), [acyl-carrier protein], and carbon dioxide.</text>
</comment>
<proteinExistence type="inferred from homology"/>
<dbReference type="InterPro" id="IPR015424">
    <property type="entry name" value="PyrdxlP-dep_Trfase"/>
</dbReference>
<feature type="binding site" evidence="9">
    <location>
        <position position="207"/>
    </location>
    <ligand>
        <name>pyridoxal 5'-phosphate</name>
        <dbReference type="ChEBI" id="CHEBI:597326"/>
    </ligand>
</feature>
<dbReference type="PROSITE" id="PS00599">
    <property type="entry name" value="AA_TRANSFER_CLASS_2"/>
    <property type="match status" value="1"/>
</dbReference>
<dbReference type="SUPFAM" id="SSF53383">
    <property type="entry name" value="PLP-dependent transferases"/>
    <property type="match status" value="1"/>
</dbReference>
<dbReference type="GO" id="GO:0030170">
    <property type="term" value="F:pyridoxal phosphate binding"/>
    <property type="evidence" value="ECO:0007669"/>
    <property type="project" value="UniProtKB-UniRule"/>
</dbReference>
<dbReference type="InterPro" id="IPR015421">
    <property type="entry name" value="PyrdxlP-dep_Trfase_major"/>
</dbReference>
<dbReference type="UniPathway" id="UPA00078"/>
<protein>
    <recommendedName>
        <fullName evidence="9">8-amino-7-oxononanoate synthase</fullName>
        <shortName evidence="9">AONS</shortName>
        <ecNumber evidence="9">2.3.1.47</ecNumber>
    </recommendedName>
    <alternativeName>
        <fullName evidence="9">7-keto-8-amino-pelargonic acid synthase</fullName>
        <shortName evidence="9">7-KAP synthase</shortName>
        <shortName evidence="9">KAPA synthase</shortName>
    </alternativeName>
    <alternativeName>
        <fullName evidence="9">8-amino-7-ketopelargonate synthase</fullName>
    </alternativeName>
</protein>
<comment type="similarity">
    <text evidence="3 9">Belongs to the class-II pyridoxal-phosphate-dependent aminotransferase family. BioF subfamily.</text>
</comment>
<evidence type="ECO:0000259" key="12">
    <source>
        <dbReference type="Pfam" id="PF00155"/>
    </source>
</evidence>
<dbReference type="InterPro" id="IPR001917">
    <property type="entry name" value="Aminotrans_II_pyridoxalP_BS"/>
</dbReference>